<gene>
    <name evidence="1" type="ORF">PsorP6_016477</name>
</gene>
<evidence type="ECO:0000313" key="2">
    <source>
        <dbReference type="Proteomes" id="UP001163321"/>
    </source>
</evidence>
<proteinExistence type="predicted"/>
<accession>A0ACC0VQD4</accession>
<dbReference type="EMBL" id="CM047587">
    <property type="protein sequence ID" value="KAI9908669.1"/>
    <property type="molecule type" value="Genomic_DNA"/>
</dbReference>
<keyword evidence="2" id="KW-1185">Reference proteome</keyword>
<evidence type="ECO:0000313" key="1">
    <source>
        <dbReference type="EMBL" id="KAI9908669.1"/>
    </source>
</evidence>
<comment type="caution">
    <text evidence="1">The sequence shown here is derived from an EMBL/GenBank/DDBJ whole genome shotgun (WGS) entry which is preliminary data.</text>
</comment>
<protein>
    <submittedName>
        <fullName evidence="1">Uncharacterized protein</fullName>
    </submittedName>
</protein>
<reference evidence="1 2" key="1">
    <citation type="journal article" date="2022" name="bioRxiv">
        <title>The genome of the oomycete Peronosclerospora sorghi, a cosmopolitan pathogen of maize and sorghum, is inflated with dispersed pseudogenes.</title>
        <authorList>
            <person name="Fletcher K."/>
            <person name="Martin F."/>
            <person name="Isakeit T."/>
            <person name="Cavanaugh K."/>
            <person name="Magill C."/>
            <person name="Michelmore R."/>
        </authorList>
    </citation>
    <scope>NUCLEOTIDE SEQUENCE [LARGE SCALE GENOMIC DNA]</scope>
    <source>
        <strain evidence="1">P6</strain>
    </source>
</reference>
<organism evidence="1 2">
    <name type="scientific">Peronosclerospora sorghi</name>
    <dbReference type="NCBI Taxonomy" id="230839"/>
    <lineage>
        <taxon>Eukaryota</taxon>
        <taxon>Sar</taxon>
        <taxon>Stramenopiles</taxon>
        <taxon>Oomycota</taxon>
        <taxon>Peronosporomycetes</taxon>
        <taxon>Peronosporales</taxon>
        <taxon>Peronosporaceae</taxon>
        <taxon>Peronosclerospora</taxon>
    </lineage>
</organism>
<name>A0ACC0VQD4_9STRA</name>
<dbReference type="Proteomes" id="UP001163321">
    <property type="component" value="Chromosome 8"/>
</dbReference>
<sequence>MNQQLLARHLRRCSVNDTMIEPTSFLWCAVIRARCAYGSSIVLSQVAVGVIAVEFSDVSPRASVELGRACTSFCLSAGTLESSRDVPLNSTLTMISPLKDIAIATVLGLGCGLAWNKFKDREMDRISRFYKWYDAHEAQKKNAHAED</sequence>